<accession>Q0FW70</accession>
<evidence type="ECO:0000313" key="2">
    <source>
        <dbReference type="Proteomes" id="UP000006230"/>
    </source>
</evidence>
<sequence>MPRLVHFERKLTREEIRWTPCNGC</sequence>
<keyword evidence="2" id="KW-1185">Reference proteome</keyword>
<gene>
    <name evidence="1" type="ORF">R2601_03878</name>
</gene>
<dbReference type="AlphaFoldDB" id="Q0FW70"/>
<dbReference type="EMBL" id="AATQ01000001">
    <property type="protein sequence ID" value="EAU48682.1"/>
    <property type="molecule type" value="Genomic_DNA"/>
</dbReference>
<name>Q0FW70_SALBH</name>
<dbReference type="Proteomes" id="UP000006230">
    <property type="component" value="Unassembled WGS sequence"/>
</dbReference>
<comment type="caution">
    <text evidence="1">The sequence shown here is derived from an EMBL/GenBank/DDBJ whole genome shotgun (WGS) entry which is preliminary data.</text>
</comment>
<proteinExistence type="predicted"/>
<organism evidence="1 2">
    <name type="scientific">Salipiger bermudensis (strain DSM 26914 / JCM 13377 / KCTC 12554 / HTCC2601)</name>
    <name type="common">Pelagibaca bermudensis</name>
    <dbReference type="NCBI Taxonomy" id="314265"/>
    <lineage>
        <taxon>Bacteria</taxon>
        <taxon>Pseudomonadati</taxon>
        <taxon>Pseudomonadota</taxon>
        <taxon>Alphaproteobacteria</taxon>
        <taxon>Rhodobacterales</taxon>
        <taxon>Roseobacteraceae</taxon>
        <taxon>Salipiger</taxon>
    </lineage>
</organism>
<reference evidence="1 2" key="1">
    <citation type="journal article" date="2010" name="J. Bacteriol.">
        <title>Genome sequences of Pelagibaca bermudensis HTCC2601T and Maritimibacter alkaliphilus HTCC2654T, the type strains of two marine Roseobacter genera.</title>
        <authorList>
            <person name="Thrash J.C."/>
            <person name="Cho J.C."/>
            <person name="Ferriera S."/>
            <person name="Johnson J."/>
            <person name="Vergin K.L."/>
            <person name="Giovannoni S.J."/>
        </authorList>
    </citation>
    <scope>NUCLEOTIDE SEQUENCE [LARGE SCALE GENOMIC DNA]</scope>
    <source>
        <strain evidence="2">DSM 26914 / JCM 13377 / KCTC 12554 / HTCC2601</strain>
    </source>
</reference>
<protein>
    <submittedName>
        <fullName evidence="1">Uncharacterized protein</fullName>
    </submittedName>
</protein>
<dbReference type="HOGENOM" id="CLU_3421110_0_0_5"/>
<evidence type="ECO:0000313" key="1">
    <source>
        <dbReference type="EMBL" id="EAU48682.1"/>
    </source>
</evidence>